<dbReference type="OMA" id="HKQESSH"/>
<evidence type="ECO:0000313" key="6">
    <source>
        <dbReference type="EnsemblMetazoa" id="XP_028514914.1"/>
    </source>
</evidence>
<dbReference type="InterPro" id="IPR027417">
    <property type="entry name" value="P-loop_NTPase"/>
</dbReference>
<dbReference type="SUPFAM" id="SSF52047">
    <property type="entry name" value="RNI-like"/>
    <property type="match status" value="1"/>
</dbReference>
<keyword evidence="3" id="KW-0547">Nucleotide-binding</keyword>
<accession>A0A913YIK6</accession>
<dbReference type="SMART" id="SM00368">
    <property type="entry name" value="LRR_RI"/>
    <property type="match status" value="2"/>
</dbReference>
<dbReference type="OrthoDB" id="5989295at2759"/>
<dbReference type="PROSITE" id="PS50837">
    <property type="entry name" value="NACHT"/>
    <property type="match status" value="1"/>
</dbReference>
<keyword evidence="4" id="KW-0067">ATP-binding</keyword>
<dbReference type="Gene3D" id="3.80.10.10">
    <property type="entry name" value="Ribonuclease Inhibitor"/>
    <property type="match status" value="1"/>
</dbReference>
<proteinExistence type="predicted"/>
<dbReference type="Pfam" id="PF13516">
    <property type="entry name" value="LRR_6"/>
    <property type="match status" value="2"/>
</dbReference>
<dbReference type="InterPro" id="IPR051261">
    <property type="entry name" value="NLR"/>
</dbReference>
<dbReference type="InterPro" id="IPR007111">
    <property type="entry name" value="NACHT_NTPase"/>
</dbReference>
<protein>
    <recommendedName>
        <fullName evidence="5">NACHT domain-containing protein</fullName>
    </recommendedName>
</protein>
<dbReference type="InterPro" id="IPR001611">
    <property type="entry name" value="Leu-rich_rpt"/>
</dbReference>
<dbReference type="KEGG" id="epa:110239268"/>
<evidence type="ECO:0000256" key="1">
    <source>
        <dbReference type="ARBA" id="ARBA00022614"/>
    </source>
</evidence>
<dbReference type="Proteomes" id="UP000887567">
    <property type="component" value="Unplaced"/>
</dbReference>
<organism evidence="6 7">
    <name type="scientific">Exaiptasia diaphana</name>
    <name type="common">Tropical sea anemone</name>
    <name type="synonym">Aiptasia pulchella</name>
    <dbReference type="NCBI Taxonomy" id="2652724"/>
    <lineage>
        <taxon>Eukaryota</taxon>
        <taxon>Metazoa</taxon>
        <taxon>Cnidaria</taxon>
        <taxon>Anthozoa</taxon>
        <taxon>Hexacorallia</taxon>
        <taxon>Actiniaria</taxon>
        <taxon>Aiptasiidae</taxon>
        <taxon>Exaiptasia</taxon>
    </lineage>
</organism>
<dbReference type="GO" id="GO:0005524">
    <property type="term" value="F:ATP binding"/>
    <property type="evidence" value="ECO:0007669"/>
    <property type="project" value="UniProtKB-KW"/>
</dbReference>
<evidence type="ECO:0000256" key="4">
    <source>
        <dbReference type="ARBA" id="ARBA00022840"/>
    </source>
</evidence>
<keyword evidence="7" id="KW-1185">Reference proteome</keyword>
<dbReference type="PANTHER" id="PTHR24106">
    <property type="entry name" value="NACHT, LRR AND CARD DOMAINS-CONTAINING"/>
    <property type="match status" value="1"/>
</dbReference>
<reference evidence="6" key="1">
    <citation type="submission" date="2022-11" db="UniProtKB">
        <authorList>
            <consortium name="EnsemblMetazoa"/>
        </authorList>
    </citation>
    <scope>IDENTIFICATION</scope>
</reference>
<dbReference type="AlphaFoldDB" id="A0A913YIK6"/>
<feature type="domain" description="NACHT" evidence="5">
    <location>
        <begin position="1"/>
        <end position="68"/>
    </location>
</feature>
<keyword evidence="1" id="KW-0433">Leucine-rich repeat</keyword>
<evidence type="ECO:0000259" key="5">
    <source>
        <dbReference type="PROSITE" id="PS50837"/>
    </source>
</evidence>
<dbReference type="EnsemblMetazoa" id="XM_028659113.1">
    <property type="protein sequence ID" value="XP_028514914.1"/>
    <property type="gene ID" value="LOC110239268"/>
</dbReference>
<dbReference type="Gene3D" id="3.40.50.300">
    <property type="entry name" value="P-loop containing nucleotide triphosphate hydrolases"/>
    <property type="match status" value="1"/>
</dbReference>
<sequence>MDNPQSILFIFDGLDEYKHRENLIKDQSEFNGLNGLKDEMPITAIYAKLLQKKLLPGATILTTSRPNAVGTLKILNVQSVRVVEILGFTPEKVKSYIDRFCKDNATTASKIWLHIESNFNLLYLCYIPVNCWIICSLLYDFIAKHSSSLDSLVLPTTLTDIYKGALRLFLFKHSPKDQQQISISDYTNNTFSTTIEEVLSKLGKLAIKGMENEQLVFEEVEVQGLENCGFLNCMPNKTNPALGFAMASQYCFIHLTLQEFLAAREIAKTDDLNEVVQFINDKAEDHNWYLVIQFVAGLLKKHTFEVSMCFEDMLCHSLIQGNKDDLVLLILKCFYELSNEEAAERAARKLESCKEFSGSITFFDVAIPDCTAIVFVLRHCMTRLVSLSIEYSLDFGDYGCSELMKIFVCKVSDSHKQESSHLTQLDLSCNKITDQGVLHLSDALKSENCHLTQLDLHLSDALKSENCHLTKLDLSENQITDQGVLQLSDALKSENCHLTQLNLNYALKSEETVVQNLDYLEFNFIGIRAKKMN</sequence>
<keyword evidence="2" id="KW-0677">Repeat</keyword>
<evidence type="ECO:0000256" key="2">
    <source>
        <dbReference type="ARBA" id="ARBA00022737"/>
    </source>
</evidence>
<evidence type="ECO:0000256" key="3">
    <source>
        <dbReference type="ARBA" id="ARBA00022741"/>
    </source>
</evidence>
<name>A0A913YIK6_EXADI</name>
<dbReference type="Pfam" id="PF05729">
    <property type="entry name" value="NACHT"/>
    <property type="match status" value="1"/>
</dbReference>
<dbReference type="PROSITE" id="PS51450">
    <property type="entry name" value="LRR"/>
    <property type="match status" value="2"/>
</dbReference>
<dbReference type="RefSeq" id="XP_028514914.1">
    <property type="nucleotide sequence ID" value="XM_028659113.1"/>
</dbReference>
<dbReference type="InterPro" id="IPR032675">
    <property type="entry name" value="LRR_dom_sf"/>
</dbReference>
<dbReference type="GeneID" id="110239268"/>
<evidence type="ECO:0000313" key="7">
    <source>
        <dbReference type="Proteomes" id="UP000887567"/>
    </source>
</evidence>